<dbReference type="EMBL" id="CP029077">
    <property type="protein sequence ID" value="QED22829.1"/>
    <property type="molecule type" value="Genomic_DNA"/>
</dbReference>
<evidence type="ECO:0000313" key="3">
    <source>
        <dbReference type="Proteomes" id="UP000321934"/>
    </source>
</evidence>
<dbReference type="InterPro" id="IPR002562">
    <property type="entry name" value="3'-5'_exonuclease_dom"/>
</dbReference>
<accession>A0A5B8XBU7</accession>
<feature type="domain" description="3'-5' exonuclease" evidence="1">
    <location>
        <begin position="3"/>
        <end position="176"/>
    </location>
</feature>
<dbReference type="AlphaFoldDB" id="A0A5B8XBU7"/>
<dbReference type="RefSeq" id="WP_146820142.1">
    <property type="nucleotide sequence ID" value="NZ_CP029077.1"/>
</dbReference>
<protein>
    <submittedName>
        <fullName evidence="2">Ribonuclease D</fullName>
    </submittedName>
</protein>
<dbReference type="InterPro" id="IPR036397">
    <property type="entry name" value="RNaseH_sf"/>
</dbReference>
<dbReference type="Gene3D" id="3.30.420.10">
    <property type="entry name" value="Ribonuclease H-like superfamily/Ribonuclease H"/>
    <property type="match status" value="1"/>
</dbReference>
<sequence>MNKINLHYQDLPNDVVLNGDIAIDTEAMGLQIPRDRLCLVQLCDEDRNVHLVQFRRDDNGNVNYNAKNLIALLQDSKRQKIFHYGRFDIAIMMHYFKIEKIPNIFCTKIASKLARTYTDHHGLRTIVMELCGVELKKEQQSSNWGAEELTHEQKKYAANDVIYLHEMREKLTQMLYENGRLPLAREYFSFLHTICKADLLGFLGSEIYNH</sequence>
<evidence type="ECO:0000313" key="2">
    <source>
        <dbReference type="EMBL" id="QED22829.1"/>
    </source>
</evidence>
<dbReference type="OrthoDB" id="4224322at2"/>
<keyword evidence="3" id="KW-1185">Reference proteome</keyword>
<dbReference type="GO" id="GO:0008408">
    <property type="term" value="F:3'-5' exonuclease activity"/>
    <property type="evidence" value="ECO:0007669"/>
    <property type="project" value="InterPro"/>
</dbReference>
<name>A0A5B8XBU7_9RICK</name>
<dbReference type="SMART" id="SM00474">
    <property type="entry name" value="35EXOc"/>
    <property type="match status" value="1"/>
</dbReference>
<dbReference type="GO" id="GO:0006139">
    <property type="term" value="P:nucleobase-containing compound metabolic process"/>
    <property type="evidence" value="ECO:0007669"/>
    <property type="project" value="InterPro"/>
</dbReference>
<reference evidence="2 3" key="1">
    <citation type="journal article" date="2019" name="ISME J.">
        <title>Deianiraea, an extracellular bacterium associated with the ciliate Paramecium, suggests an alternative scenario for the evolution of Rickettsiales.</title>
        <authorList>
            <person name="Castelli M."/>
            <person name="Sabaneyeva E."/>
            <person name="Lanzoni O."/>
            <person name="Lebedeva N."/>
            <person name="Floriano A.M."/>
            <person name="Gaiarsa S."/>
            <person name="Benken K."/>
            <person name="Modeo L."/>
            <person name="Bandi C."/>
            <person name="Potekhin A."/>
            <person name="Sassera D."/>
            <person name="Petroni G."/>
        </authorList>
    </citation>
    <scope>NUCLEOTIDE SEQUENCE [LARGE SCALE GENOMIC DNA]</scope>
    <source>
        <strain evidence="2">CyL4-1</strain>
    </source>
</reference>
<dbReference type="SUPFAM" id="SSF53098">
    <property type="entry name" value="Ribonuclease H-like"/>
    <property type="match status" value="1"/>
</dbReference>
<organism evidence="2 3">
    <name type="scientific">Candidatus Deianiraea vastatrix</name>
    <dbReference type="NCBI Taxonomy" id="2163644"/>
    <lineage>
        <taxon>Bacteria</taxon>
        <taxon>Pseudomonadati</taxon>
        <taxon>Pseudomonadota</taxon>
        <taxon>Alphaproteobacteria</taxon>
        <taxon>Rickettsiales</taxon>
        <taxon>Candidatus Deianiraeaceae</taxon>
        <taxon>Candidatus Deianiraea</taxon>
    </lineage>
</organism>
<dbReference type="PANTHER" id="PTHR47649:SF1">
    <property type="entry name" value="RIBONUCLEASE D"/>
    <property type="match status" value="1"/>
</dbReference>
<dbReference type="Proteomes" id="UP000321934">
    <property type="component" value="Chromosome"/>
</dbReference>
<dbReference type="InterPro" id="IPR012337">
    <property type="entry name" value="RNaseH-like_sf"/>
</dbReference>
<evidence type="ECO:0000259" key="1">
    <source>
        <dbReference type="SMART" id="SM00474"/>
    </source>
</evidence>
<dbReference type="Pfam" id="PF01612">
    <property type="entry name" value="DNA_pol_A_exo1"/>
    <property type="match status" value="1"/>
</dbReference>
<gene>
    <name evidence="2" type="ORF">Deia_00015</name>
</gene>
<proteinExistence type="predicted"/>
<dbReference type="GO" id="GO:0003676">
    <property type="term" value="F:nucleic acid binding"/>
    <property type="evidence" value="ECO:0007669"/>
    <property type="project" value="InterPro"/>
</dbReference>
<dbReference type="PANTHER" id="PTHR47649">
    <property type="entry name" value="RIBONUCLEASE D"/>
    <property type="match status" value="1"/>
</dbReference>
<dbReference type="CDD" id="cd06142">
    <property type="entry name" value="RNaseD_exo"/>
    <property type="match status" value="1"/>
</dbReference>
<dbReference type="InterPro" id="IPR051086">
    <property type="entry name" value="RNase_D-like"/>
</dbReference>